<evidence type="ECO:0000313" key="4">
    <source>
        <dbReference type="Proteomes" id="UP000555552"/>
    </source>
</evidence>
<gene>
    <name evidence="3" type="ORF">HLB09_07735</name>
</gene>
<name>A0A849BQ77_9ACTN</name>
<dbReference type="PANTHER" id="PTHR33744:SF7">
    <property type="entry name" value="PUCR FAMILY TRANSCRIPTIONAL REGULATOR"/>
    <property type="match status" value="1"/>
</dbReference>
<sequence length="147" mass="15155">STRAALSGLASARAWPSAPRPVLADELWPERVLSGDVRARRALLDVVYRPLVAAGGALAQTVTTYLEQGRSLEATARLLFVHPNTVRYRLRKAADATGWDATSPRDALVLQVALVVGALADGPAAPRPTGAGVEAAGGPAPPSDAAS</sequence>
<dbReference type="Proteomes" id="UP000555552">
    <property type="component" value="Unassembled WGS sequence"/>
</dbReference>
<proteinExistence type="predicted"/>
<dbReference type="EMBL" id="JABEMA010000086">
    <property type="protein sequence ID" value="NNH22982.1"/>
    <property type="molecule type" value="Genomic_DNA"/>
</dbReference>
<dbReference type="Gene3D" id="1.10.10.2840">
    <property type="entry name" value="PucR C-terminal helix-turn-helix domain"/>
    <property type="match status" value="1"/>
</dbReference>
<dbReference type="InterPro" id="IPR051448">
    <property type="entry name" value="CdaR-like_regulators"/>
</dbReference>
<feature type="non-terminal residue" evidence="3">
    <location>
        <position position="1"/>
    </location>
</feature>
<evidence type="ECO:0000259" key="2">
    <source>
        <dbReference type="Pfam" id="PF13556"/>
    </source>
</evidence>
<dbReference type="RefSeq" id="WP_171202809.1">
    <property type="nucleotide sequence ID" value="NZ_JABEMA010000086.1"/>
</dbReference>
<dbReference type="Pfam" id="PF13556">
    <property type="entry name" value="HTH_30"/>
    <property type="match status" value="1"/>
</dbReference>
<feature type="domain" description="PucR C-terminal helix-turn-helix" evidence="2">
    <location>
        <begin position="58"/>
        <end position="115"/>
    </location>
</feature>
<comment type="caution">
    <text evidence="3">The sequence shown here is derived from an EMBL/GenBank/DDBJ whole genome shotgun (WGS) entry which is preliminary data.</text>
</comment>
<reference evidence="3 4" key="1">
    <citation type="submission" date="2020-05" db="EMBL/GenBank/DDBJ databases">
        <title>MicrobeNet Type strains.</title>
        <authorList>
            <person name="Nicholson A.C."/>
        </authorList>
    </citation>
    <scope>NUCLEOTIDE SEQUENCE [LARGE SCALE GENOMIC DNA]</scope>
    <source>
        <strain evidence="3 4">JCM 14547</strain>
    </source>
</reference>
<organism evidence="3 4">
    <name type="scientific">Pseudokineococcus marinus</name>
    <dbReference type="NCBI Taxonomy" id="351215"/>
    <lineage>
        <taxon>Bacteria</taxon>
        <taxon>Bacillati</taxon>
        <taxon>Actinomycetota</taxon>
        <taxon>Actinomycetes</taxon>
        <taxon>Kineosporiales</taxon>
        <taxon>Kineosporiaceae</taxon>
        <taxon>Pseudokineococcus</taxon>
    </lineage>
</organism>
<accession>A0A849BQ77</accession>
<evidence type="ECO:0000256" key="1">
    <source>
        <dbReference type="SAM" id="MobiDB-lite"/>
    </source>
</evidence>
<dbReference type="PANTHER" id="PTHR33744">
    <property type="entry name" value="CARBOHYDRATE DIACID REGULATOR"/>
    <property type="match status" value="1"/>
</dbReference>
<keyword evidence="4" id="KW-1185">Reference proteome</keyword>
<dbReference type="InterPro" id="IPR025736">
    <property type="entry name" value="PucR_C-HTH_dom"/>
</dbReference>
<protein>
    <submittedName>
        <fullName evidence="3">Helix-turn-helix domain-containing protein</fullName>
    </submittedName>
</protein>
<feature type="region of interest" description="Disordered" evidence="1">
    <location>
        <begin position="126"/>
        <end position="147"/>
    </location>
</feature>
<dbReference type="AlphaFoldDB" id="A0A849BQ77"/>
<evidence type="ECO:0000313" key="3">
    <source>
        <dbReference type="EMBL" id="NNH22982.1"/>
    </source>
</evidence>
<dbReference type="InterPro" id="IPR042070">
    <property type="entry name" value="PucR_C-HTH_sf"/>
</dbReference>